<keyword evidence="3" id="KW-0378">Hydrolase</keyword>
<comment type="caution">
    <text evidence="3">The sequence shown here is derived from an EMBL/GenBank/DDBJ whole genome shotgun (WGS) entry which is preliminary data.</text>
</comment>
<dbReference type="PROSITE" id="PS51257">
    <property type="entry name" value="PROKAR_LIPOPROTEIN"/>
    <property type="match status" value="1"/>
</dbReference>
<dbReference type="PANTHER" id="PTHR46825:SF7">
    <property type="entry name" value="D-ALANYL-D-ALANINE CARBOXYPEPTIDASE"/>
    <property type="match status" value="1"/>
</dbReference>
<dbReference type="InterPro" id="IPR001466">
    <property type="entry name" value="Beta-lactam-related"/>
</dbReference>
<accession>A0A7X5R304</accession>
<gene>
    <name evidence="3" type="ORF">FHX76_002478</name>
</gene>
<dbReference type="PANTHER" id="PTHR46825">
    <property type="entry name" value="D-ALANYL-D-ALANINE-CARBOXYPEPTIDASE/ENDOPEPTIDASE AMPH"/>
    <property type="match status" value="1"/>
</dbReference>
<evidence type="ECO:0000313" key="3">
    <source>
        <dbReference type="EMBL" id="NIH54582.1"/>
    </source>
</evidence>
<proteinExistence type="predicted"/>
<organism evidence="3 4">
    <name type="scientific">Lysinibacter cavernae</name>
    <dbReference type="NCBI Taxonomy" id="1640652"/>
    <lineage>
        <taxon>Bacteria</taxon>
        <taxon>Bacillati</taxon>
        <taxon>Actinomycetota</taxon>
        <taxon>Actinomycetes</taxon>
        <taxon>Micrococcales</taxon>
        <taxon>Microbacteriaceae</taxon>
        <taxon>Lysinibacter</taxon>
    </lineage>
</organism>
<keyword evidence="3" id="KW-0645">Protease</keyword>
<dbReference type="AlphaFoldDB" id="A0A7X5R304"/>
<name>A0A7X5R304_9MICO</name>
<dbReference type="GO" id="GO:0009002">
    <property type="term" value="F:serine-type D-Ala-D-Ala carboxypeptidase activity"/>
    <property type="evidence" value="ECO:0007669"/>
    <property type="project" value="UniProtKB-EC"/>
</dbReference>
<protein>
    <submittedName>
        <fullName evidence="3">D-alanyl-D-alanine carboxypeptidase</fullName>
        <ecNumber evidence="3">3.4.16.4</ecNumber>
    </submittedName>
</protein>
<keyword evidence="1" id="KW-0732">Signal</keyword>
<dbReference type="SUPFAM" id="SSF56601">
    <property type="entry name" value="beta-lactamase/transpeptidase-like"/>
    <property type="match status" value="1"/>
</dbReference>
<dbReference type="Gene3D" id="3.40.710.10">
    <property type="entry name" value="DD-peptidase/beta-lactamase superfamily"/>
    <property type="match status" value="1"/>
</dbReference>
<dbReference type="RefSeq" id="WP_167151018.1">
    <property type="nucleotide sequence ID" value="NZ_JAAMOX010000002.1"/>
</dbReference>
<keyword evidence="4" id="KW-1185">Reference proteome</keyword>
<dbReference type="InterPro" id="IPR012338">
    <property type="entry name" value="Beta-lactam/transpept-like"/>
</dbReference>
<evidence type="ECO:0000313" key="4">
    <source>
        <dbReference type="Proteomes" id="UP000541033"/>
    </source>
</evidence>
<dbReference type="InterPro" id="IPR050491">
    <property type="entry name" value="AmpC-like"/>
</dbReference>
<evidence type="ECO:0000256" key="1">
    <source>
        <dbReference type="SAM" id="SignalP"/>
    </source>
</evidence>
<feature type="chain" id="PRO_5031491096" evidence="1">
    <location>
        <begin position="27"/>
        <end position="432"/>
    </location>
</feature>
<dbReference type="EMBL" id="JAAMOX010000002">
    <property type="protein sequence ID" value="NIH54582.1"/>
    <property type="molecule type" value="Genomic_DNA"/>
</dbReference>
<evidence type="ECO:0000259" key="2">
    <source>
        <dbReference type="Pfam" id="PF00144"/>
    </source>
</evidence>
<dbReference type="EC" id="3.4.16.4" evidence="3"/>
<keyword evidence="3" id="KW-0121">Carboxypeptidase</keyword>
<feature type="signal peptide" evidence="1">
    <location>
        <begin position="1"/>
        <end position="26"/>
    </location>
</feature>
<dbReference type="Pfam" id="PF00144">
    <property type="entry name" value="Beta-lactamase"/>
    <property type="match status" value="1"/>
</dbReference>
<dbReference type="Proteomes" id="UP000541033">
    <property type="component" value="Unassembled WGS sequence"/>
</dbReference>
<sequence>MGFSATKPLRVLAAASLAVVMLTVSACTSEGPLDFDGPSNQKFSSDTSDRIQAALQEAATGAGASGAIAGVWAPWAGSWEGAVGSTTPGGNTATTTDMTFRAGQLSGMMTCAVFLSMVEDGVVGLDDAVTKYLTHQSEINDITLRQLCQNTSGIADYEPSLRATFAANPTRMWPEGELVANGLVHSPLSAPGQQFNYSQTNTILLGRALKSASMKSWDELSHKYLIDRLGLKNTTFPDPTTLTVPGNALPGYTLAAVDGGFNCTDPVAVPEASPSMGGNAGSAVTSVIDLQRIAAGYMNGNLLDEKLTGEIFNAVPIYSPTKDAEGNEVPITPEQAAVNETQGFGLGVAKYGELWGLGGATPGYSNAILHDPATDLTIVVALNNSTVGSDYALTLAKRLAAIVAESAPDGAPTLTWNEEQTAGALAETKKCE</sequence>
<feature type="domain" description="Beta-lactamase-related" evidence="2">
    <location>
        <begin position="62"/>
        <end position="388"/>
    </location>
</feature>
<reference evidence="3 4" key="1">
    <citation type="submission" date="2020-02" db="EMBL/GenBank/DDBJ databases">
        <title>Sequencing the genomes of 1000 actinobacteria strains.</title>
        <authorList>
            <person name="Klenk H.-P."/>
        </authorList>
    </citation>
    <scope>NUCLEOTIDE SEQUENCE [LARGE SCALE GENOMIC DNA]</scope>
    <source>
        <strain evidence="3 4">DSM 27960</strain>
    </source>
</reference>